<evidence type="ECO:0000313" key="6">
    <source>
        <dbReference type="Proteomes" id="UP001196379"/>
    </source>
</evidence>
<name>A0A949T7C4_9PAST</name>
<accession>A0A949T7C4</accession>
<dbReference type="InterPro" id="IPR054452">
    <property type="entry name" value="mSLOG_dom"/>
</dbReference>
<dbReference type="EMBL" id="JABULY010000001">
    <property type="protein sequence ID" value="MBV6530544.1"/>
    <property type="molecule type" value="Genomic_DNA"/>
</dbReference>
<dbReference type="InterPro" id="IPR025475">
    <property type="entry name" value="DUF4326"/>
</dbReference>
<dbReference type="Proteomes" id="UP001196379">
    <property type="component" value="Unassembled WGS sequence"/>
</dbReference>
<evidence type="ECO:0000313" key="4">
    <source>
        <dbReference type="EMBL" id="MBV6547240.1"/>
    </source>
</evidence>
<evidence type="ECO:0000313" key="5">
    <source>
        <dbReference type="Proteomes" id="UP000732858"/>
    </source>
</evidence>
<dbReference type="Pfam" id="PF14216">
    <property type="entry name" value="DUF4326"/>
    <property type="match status" value="1"/>
</dbReference>
<dbReference type="AlphaFoldDB" id="A0A949T7C4"/>
<dbReference type="GeneID" id="65548880"/>
<dbReference type="RefSeq" id="WP_157403022.1">
    <property type="nucleotide sequence ID" value="NZ_JABULY010000001.1"/>
</dbReference>
<keyword evidence="6" id="KW-1185">Reference proteome</keyword>
<evidence type="ECO:0000259" key="2">
    <source>
        <dbReference type="Pfam" id="PF22565"/>
    </source>
</evidence>
<dbReference type="OrthoDB" id="572639at2"/>
<feature type="domain" description="DUF4326" evidence="1">
    <location>
        <begin position="114"/>
        <end position="201"/>
    </location>
</feature>
<proteinExistence type="predicted"/>
<gene>
    <name evidence="3" type="ORF">HT657_00030</name>
    <name evidence="4" type="ORF">HT672_08120</name>
</gene>
<dbReference type="Pfam" id="PF22565">
    <property type="entry name" value="mSLOG"/>
    <property type="match status" value="1"/>
</dbReference>
<evidence type="ECO:0000313" key="3">
    <source>
        <dbReference type="EMBL" id="MBV6530544.1"/>
    </source>
</evidence>
<sequence length="211" mass="24980">MKKILILYPEQFKSESKFNRKLDIILSRSKELILVALEDKNKLIERYSSVRGYSFIFKDQFNLNDITHAIIFDDGEEFKEELNLIKAYKLPFRFIEIKITRVINIDREDPYQYGDKYEYIGRNPKRDKNKPIWSNPYSMYDFQIGEDSDELSRDSVIQKFAYGFERDNLPTNLKKEDTHQLAGKRLGCHCKPEKCHGDIIADYLNSLDDGK</sequence>
<organism evidence="4 5">
    <name type="scientific">Ursidibacter maritimus</name>
    <dbReference type="NCBI Taxonomy" id="1331689"/>
    <lineage>
        <taxon>Bacteria</taxon>
        <taxon>Pseudomonadati</taxon>
        <taxon>Pseudomonadota</taxon>
        <taxon>Gammaproteobacteria</taxon>
        <taxon>Pasteurellales</taxon>
        <taxon>Pasteurellaceae</taxon>
        <taxon>Ursidibacter</taxon>
    </lineage>
</organism>
<evidence type="ECO:0000259" key="1">
    <source>
        <dbReference type="Pfam" id="PF14216"/>
    </source>
</evidence>
<dbReference type="EMBL" id="JABUMC010000018">
    <property type="protein sequence ID" value="MBV6547240.1"/>
    <property type="molecule type" value="Genomic_DNA"/>
</dbReference>
<reference evidence="4 6" key="1">
    <citation type="journal article" date="2021" name="Mol. Ecol.">
        <title>Polar bear-adapted Ursidibacter maritimus are remarkably conserved after generations in captivity.</title>
        <authorList>
            <person name="Espinosa-Gongora C."/>
            <person name="Hansen M.J."/>
            <person name="Bertelsen M.F."/>
            <person name="Bojesen A.M."/>
        </authorList>
    </citation>
    <scope>NUCLEOTIDE SEQUENCE</scope>
    <source>
        <strain evidence="4">Pb43105x</strain>
        <strain evidence="3 6">Pb43106</strain>
    </source>
</reference>
<comment type="caution">
    <text evidence="4">The sequence shown here is derived from an EMBL/GenBank/DDBJ whole genome shotgun (WGS) entry which is preliminary data.</text>
</comment>
<feature type="domain" description="Minimal SLOG" evidence="2">
    <location>
        <begin position="1"/>
        <end position="103"/>
    </location>
</feature>
<dbReference type="Proteomes" id="UP000732858">
    <property type="component" value="Unassembled WGS sequence"/>
</dbReference>
<protein>
    <submittedName>
        <fullName evidence="4">DUF4326 domain-containing protein</fullName>
    </submittedName>
</protein>